<sequence length="60" mass="6483">MSIGRIEKDIQRIKKEFSDISPGRAPRAEPVQEKKGSSPVIIGAAVVVIIIALLVLAIFL</sequence>
<accession>A0A0W8F387</accession>
<keyword evidence="1" id="KW-1133">Transmembrane helix</keyword>
<dbReference type="EMBL" id="LNQE01001562">
    <property type="protein sequence ID" value="KUG15344.1"/>
    <property type="molecule type" value="Genomic_DNA"/>
</dbReference>
<feature type="transmembrane region" description="Helical" evidence="1">
    <location>
        <begin position="40"/>
        <end position="59"/>
    </location>
</feature>
<dbReference type="AlphaFoldDB" id="A0A0W8F387"/>
<evidence type="ECO:0000256" key="1">
    <source>
        <dbReference type="SAM" id="Phobius"/>
    </source>
</evidence>
<comment type="caution">
    <text evidence="2">The sequence shown here is derived from an EMBL/GenBank/DDBJ whole genome shotgun (WGS) entry which is preliminary data.</text>
</comment>
<protein>
    <submittedName>
        <fullName evidence="2">Uncharacterized protein</fullName>
    </submittedName>
</protein>
<gene>
    <name evidence="2" type="ORF">ASZ90_015002</name>
</gene>
<reference evidence="2" key="1">
    <citation type="journal article" date="2015" name="Proc. Natl. Acad. Sci. U.S.A.">
        <title>Networks of energetic and metabolic interactions define dynamics in microbial communities.</title>
        <authorList>
            <person name="Embree M."/>
            <person name="Liu J.K."/>
            <person name="Al-Bassam M.M."/>
            <person name="Zengler K."/>
        </authorList>
    </citation>
    <scope>NUCLEOTIDE SEQUENCE</scope>
</reference>
<evidence type="ECO:0000313" key="2">
    <source>
        <dbReference type="EMBL" id="KUG15344.1"/>
    </source>
</evidence>
<name>A0A0W8F387_9ZZZZ</name>
<keyword evidence="1" id="KW-0812">Transmembrane</keyword>
<proteinExistence type="predicted"/>
<organism evidence="2">
    <name type="scientific">hydrocarbon metagenome</name>
    <dbReference type="NCBI Taxonomy" id="938273"/>
    <lineage>
        <taxon>unclassified sequences</taxon>
        <taxon>metagenomes</taxon>
        <taxon>ecological metagenomes</taxon>
    </lineage>
</organism>
<keyword evidence="1" id="KW-0472">Membrane</keyword>